<reference evidence="2 3" key="1">
    <citation type="journal article" date="2021" name="Elife">
        <title>Chloroplast acquisition without the gene transfer in kleptoplastic sea slugs, Plakobranchus ocellatus.</title>
        <authorList>
            <person name="Maeda T."/>
            <person name="Takahashi S."/>
            <person name="Yoshida T."/>
            <person name="Shimamura S."/>
            <person name="Takaki Y."/>
            <person name="Nagai Y."/>
            <person name="Toyoda A."/>
            <person name="Suzuki Y."/>
            <person name="Arimoto A."/>
            <person name="Ishii H."/>
            <person name="Satoh N."/>
            <person name="Nishiyama T."/>
            <person name="Hasebe M."/>
            <person name="Maruyama T."/>
            <person name="Minagawa J."/>
            <person name="Obokata J."/>
            <person name="Shigenobu S."/>
        </authorList>
    </citation>
    <scope>NUCLEOTIDE SEQUENCE [LARGE SCALE GENOMIC DNA]</scope>
</reference>
<organism evidence="2 3">
    <name type="scientific">Plakobranchus ocellatus</name>
    <dbReference type="NCBI Taxonomy" id="259542"/>
    <lineage>
        <taxon>Eukaryota</taxon>
        <taxon>Metazoa</taxon>
        <taxon>Spiralia</taxon>
        <taxon>Lophotrochozoa</taxon>
        <taxon>Mollusca</taxon>
        <taxon>Gastropoda</taxon>
        <taxon>Heterobranchia</taxon>
        <taxon>Euthyneura</taxon>
        <taxon>Panpulmonata</taxon>
        <taxon>Sacoglossa</taxon>
        <taxon>Placobranchoidea</taxon>
        <taxon>Plakobranchidae</taxon>
        <taxon>Plakobranchus</taxon>
    </lineage>
</organism>
<evidence type="ECO:0000313" key="3">
    <source>
        <dbReference type="Proteomes" id="UP000735302"/>
    </source>
</evidence>
<evidence type="ECO:0000313" key="2">
    <source>
        <dbReference type="EMBL" id="GFO19514.1"/>
    </source>
</evidence>
<dbReference type="AlphaFoldDB" id="A0AAV4BMF8"/>
<comment type="caution">
    <text evidence="2">The sequence shown here is derived from an EMBL/GenBank/DDBJ whole genome shotgun (WGS) entry which is preliminary data.</text>
</comment>
<name>A0AAV4BMF8_9GAST</name>
<dbReference type="EMBL" id="BLXT01005065">
    <property type="protein sequence ID" value="GFO19514.1"/>
    <property type="molecule type" value="Genomic_DNA"/>
</dbReference>
<proteinExistence type="predicted"/>
<protein>
    <submittedName>
        <fullName evidence="2">Uncharacterized protein</fullName>
    </submittedName>
</protein>
<dbReference type="Proteomes" id="UP000735302">
    <property type="component" value="Unassembled WGS sequence"/>
</dbReference>
<gene>
    <name evidence="2" type="ORF">PoB_004601900</name>
</gene>
<sequence>MTKPKNTPDPSPKPGEAKKPCTEVARGAVSVASKRKAEDLLTLRAGHHLKNLWSPFKIHRELKSILGDETIEITKLGSGDLMIELKLDDQAKKLGAIATYLDIPPKGGLPSNK</sequence>
<feature type="region of interest" description="Disordered" evidence="1">
    <location>
        <begin position="1"/>
        <end position="29"/>
    </location>
</feature>
<evidence type="ECO:0000256" key="1">
    <source>
        <dbReference type="SAM" id="MobiDB-lite"/>
    </source>
</evidence>
<keyword evidence="3" id="KW-1185">Reference proteome</keyword>
<accession>A0AAV4BMF8</accession>